<dbReference type="SUPFAM" id="SSF53448">
    <property type="entry name" value="Nucleotide-diphospho-sugar transferases"/>
    <property type="match status" value="1"/>
</dbReference>
<comment type="similarity">
    <text evidence="2">Belongs to the glycosyltransferase 2 family.</text>
</comment>
<evidence type="ECO:0000256" key="3">
    <source>
        <dbReference type="ARBA" id="ARBA00022676"/>
    </source>
</evidence>
<feature type="domain" description="Glycosyltransferase 2-like" evidence="6">
    <location>
        <begin position="32"/>
        <end position="161"/>
    </location>
</feature>
<dbReference type="PANTHER" id="PTHR48090">
    <property type="entry name" value="UNDECAPRENYL-PHOSPHATE 4-DEOXY-4-FORMAMIDO-L-ARABINOSE TRANSFERASE-RELATED"/>
    <property type="match status" value="1"/>
</dbReference>
<organism evidence="7 8">
    <name type="scientific">Candidatus Scalindua rubra</name>
    <dbReference type="NCBI Taxonomy" id="1872076"/>
    <lineage>
        <taxon>Bacteria</taxon>
        <taxon>Pseudomonadati</taxon>
        <taxon>Planctomycetota</taxon>
        <taxon>Candidatus Brocadiia</taxon>
        <taxon>Candidatus Brocadiales</taxon>
        <taxon>Candidatus Scalinduaceae</taxon>
        <taxon>Candidatus Scalindua</taxon>
    </lineage>
</organism>
<sequence length="427" mass="49710">MFLFYNSHNLRLFVSKKKFMKRKQRNKYNIVVGMPSYNESDTISNVTKVLGEGLEQYFPNQKSIIVNVDNNSPDNTREAFLDTKTFIEKKYISTAHGIRGKGNNILNLFRFAKTVDAEVIIVVDADLRSITKEWVKYLGKPIVDGYDYVLPLYSRHQFDGTITNHICYPVMFGMLSMDIRQPVGGEFAFSPKLMKYWLTQSWTESARQYGIDIFMSLNAVLGGFKICQAGLGTKVHKASAPKLGIMFEQVIETLLAILVQNKDAWMTRNNGGIFTPDTFGLDVLAEPQELDIDILYLKEKGRMSYNKYQTDIKELLEPYAFSRIHEMFEVEVFDLTILLWTQVFYNLLYRYDVSKNDEERRKIINALEPLYFARSLSFNYHTWKYNVKYSEMEIRKEALGFASQKYYLWGLYSKGNKLKPEKTKKTS</sequence>
<dbReference type="GO" id="GO:0016757">
    <property type="term" value="F:glycosyltransferase activity"/>
    <property type="evidence" value="ECO:0007669"/>
    <property type="project" value="UniProtKB-KW"/>
</dbReference>
<comment type="cofactor">
    <cofactor evidence="1">
        <name>Mg(2+)</name>
        <dbReference type="ChEBI" id="CHEBI:18420"/>
    </cofactor>
</comment>
<dbReference type="EMBL" id="MAYW01000012">
    <property type="protein sequence ID" value="ODS34145.1"/>
    <property type="molecule type" value="Genomic_DNA"/>
</dbReference>
<evidence type="ECO:0000313" key="7">
    <source>
        <dbReference type="EMBL" id="ODS34145.1"/>
    </source>
</evidence>
<evidence type="ECO:0000256" key="4">
    <source>
        <dbReference type="ARBA" id="ARBA00022679"/>
    </source>
</evidence>
<comment type="caution">
    <text evidence="7">The sequence shown here is derived from an EMBL/GenBank/DDBJ whole genome shotgun (WGS) entry which is preliminary data.</text>
</comment>
<gene>
    <name evidence="7" type="ORF">SCARUB_00715</name>
</gene>
<dbReference type="InterPro" id="IPR050256">
    <property type="entry name" value="Glycosyltransferase_2"/>
</dbReference>
<dbReference type="PANTHER" id="PTHR48090:SF10">
    <property type="entry name" value="GLUCOSYL-3-PHOSPHOGLYCERATE SYNTHASE"/>
    <property type="match status" value="1"/>
</dbReference>
<evidence type="ECO:0000256" key="2">
    <source>
        <dbReference type="ARBA" id="ARBA00006739"/>
    </source>
</evidence>
<dbReference type="Gene3D" id="3.90.550.10">
    <property type="entry name" value="Spore Coat Polysaccharide Biosynthesis Protein SpsA, Chain A"/>
    <property type="match status" value="1"/>
</dbReference>
<evidence type="ECO:0000256" key="1">
    <source>
        <dbReference type="ARBA" id="ARBA00001946"/>
    </source>
</evidence>
<dbReference type="InterPro" id="IPR029044">
    <property type="entry name" value="Nucleotide-diphossugar_trans"/>
</dbReference>
<evidence type="ECO:0000256" key="5">
    <source>
        <dbReference type="ARBA" id="ARBA00022842"/>
    </source>
</evidence>
<dbReference type="Pfam" id="PF00535">
    <property type="entry name" value="Glycos_transf_2"/>
    <property type="match status" value="1"/>
</dbReference>
<keyword evidence="4" id="KW-0808">Transferase</keyword>
<protein>
    <recommendedName>
        <fullName evidence="6">Glycosyltransferase 2-like domain-containing protein</fullName>
    </recommendedName>
</protein>
<evidence type="ECO:0000259" key="6">
    <source>
        <dbReference type="Pfam" id="PF00535"/>
    </source>
</evidence>
<reference evidence="7 8" key="1">
    <citation type="submission" date="2016-07" db="EMBL/GenBank/DDBJ databases">
        <title>Draft genome of Scalindua rubra, obtained from a brine-seawater interface in the Red Sea, sheds light on salt adaptation in anammox bacteria.</title>
        <authorList>
            <person name="Speth D.R."/>
            <person name="Lagkouvardos I."/>
            <person name="Wang Y."/>
            <person name="Qian P.-Y."/>
            <person name="Dutilh B.E."/>
            <person name="Jetten M.S."/>
        </authorList>
    </citation>
    <scope>NUCLEOTIDE SEQUENCE [LARGE SCALE GENOMIC DNA]</scope>
    <source>
        <strain evidence="7">BSI-1</strain>
    </source>
</reference>
<keyword evidence="5" id="KW-0460">Magnesium</keyword>
<dbReference type="AlphaFoldDB" id="A0A1E3XET4"/>
<evidence type="ECO:0000313" key="8">
    <source>
        <dbReference type="Proteomes" id="UP000094056"/>
    </source>
</evidence>
<keyword evidence="3" id="KW-0328">Glycosyltransferase</keyword>
<dbReference type="Proteomes" id="UP000094056">
    <property type="component" value="Unassembled WGS sequence"/>
</dbReference>
<accession>A0A1E3XET4</accession>
<dbReference type="InterPro" id="IPR001173">
    <property type="entry name" value="Glyco_trans_2-like"/>
</dbReference>
<name>A0A1E3XET4_9BACT</name>
<proteinExistence type="inferred from homology"/>